<feature type="transmembrane region" description="Helical" evidence="1">
    <location>
        <begin position="62"/>
        <end position="81"/>
    </location>
</feature>
<keyword evidence="1" id="KW-1133">Transmembrane helix</keyword>
<accession>A0A1W1ECI1</accession>
<feature type="transmembrane region" description="Helical" evidence="1">
    <location>
        <begin position="93"/>
        <end position="115"/>
    </location>
</feature>
<name>A0A1W1ECI1_9ZZZZ</name>
<dbReference type="AlphaFoldDB" id="A0A1W1ECI1"/>
<feature type="transmembrane region" description="Helical" evidence="1">
    <location>
        <begin position="20"/>
        <end position="42"/>
    </location>
</feature>
<organism evidence="2">
    <name type="scientific">hydrothermal vent metagenome</name>
    <dbReference type="NCBI Taxonomy" id="652676"/>
    <lineage>
        <taxon>unclassified sequences</taxon>
        <taxon>metagenomes</taxon>
        <taxon>ecological metagenomes</taxon>
    </lineage>
</organism>
<keyword evidence="1" id="KW-0472">Membrane</keyword>
<sequence length="171" mass="18797">MLTTYFKEWGTGKLQRLPYIGYHFLLMALSFAIVLAALFAVGKLENVLGGDMMQTQQMLMDKFGFVSIIAFSIFVFSVMLAQINILGKRIRDIGLPALSTIFAIIALSMILNYIFPPELISVASTSIQTDTATASSIAANVKTNPIVQIFDAVIFLSLIFLPSNTFSKKAQ</sequence>
<feature type="transmembrane region" description="Helical" evidence="1">
    <location>
        <begin position="146"/>
        <end position="166"/>
    </location>
</feature>
<gene>
    <name evidence="2" type="ORF">MNB_SV-5-139</name>
</gene>
<evidence type="ECO:0000313" key="2">
    <source>
        <dbReference type="EMBL" id="SFZ97769.1"/>
    </source>
</evidence>
<keyword evidence="1" id="KW-0812">Transmembrane</keyword>
<protein>
    <submittedName>
        <fullName evidence="2">Uncharacterized protein</fullName>
    </submittedName>
</protein>
<dbReference type="EMBL" id="FPKX01000020">
    <property type="protein sequence ID" value="SFZ97769.1"/>
    <property type="molecule type" value="Genomic_DNA"/>
</dbReference>
<proteinExistence type="predicted"/>
<evidence type="ECO:0000256" key="1">
    <source>
        <dbReference type="SAM" id="Phobius"/>
    </source>
</evidence>
<reference evidence="2" key="1">
    <citation type="submission" date="2016-10" db="EMBL/GenBank/DDBJ databases">
        <authorList>
            <person name="de Groot N.N."/>
        </authorList>
    </citation>
    <scope>NUCLEOTIDE SEQUENCE</scope>
</reference>